<sequence>MESKWLTWAKELQSIAQAGEHYSKDKFDIERFNRIREISVEILNEYTDIDNEKIRDLFCNEKGYQTPKVDVRGVVFKDGKILLVQEQIDNKWALPGGWAEYNLSLKENVEKEIFEEAGIKAKAKSIIAIHQNSKHSERPSAYGVYKVFILCEYISGEFIENIETLKSGYFTLENLPELSLGRNNRSQLEMCFNWISEDKRETQFD</sequence>
<evidence type="ECO:0000313" key="4">
    <source>
        <dbReference type="EMBL" id="OPX50439.1"/>
    </source>
</evidence>
<name>A0A1V4SYV3_9CLOT</name>
<keyword evidence="2 4" id="KW-0378">Hydrolase</keyword>
<dbReference type="Gene3D" id="6.10.250.1120">
    <property type="match status" value="1"/>
</dbReference>
<dbReference type="PROSITE" id="PS51462">
    <property type="entry name" value="NUDIX"/>
    <property type="match status" value="1"/>
</dbReference>
<feature type="domain" description="Nudix hydrolase" evidence="3">
    <location>
        <begin position="66"/>
        <end position="192"/>
    </location>
</feature>
<dbReference type="SUPFAM" id="SSF55811">
    <property type="entry name" value="Nudix"/>
    <property type="match status" value="1"/>
</dbReference>
<protein>
    <submittedName>
        <fullName evidence="4">Phosphatase NudJ</fullName>
        <ecNumber evidence="4">3.6.1.-</ecNumber>
    </submittedName>
</protein>
<evidence type="ECO:0000256" key="1">
    <source>
        <dbReference type="ARBA" id="ARBA00001946"/>
    </source>
</evidence>
<dbReference type="GO" id="GO:0016787">
    <property type="term" value="F:hydrolase activity"/>
    <property type="evidence" value="ECO:0007669"/>
    <property type="project" value="UniProtKB-KW"/>
</dbReference>
<dbReference type="InterPro" id="IPR059176">
    <property type="entry name" value="UDP-X_N"/>
</dbReference>
<organism evidence="4 5">
    <name type="scientific">Clostridium thermobutyricum DSM 4928</name>
    <dbReference type="NCBI Taxonomy" id="1121339"/>
    <lineage>
        <taxon>Bacteria</taxon>
        <taxon>Bacillati</taxon>
        <taxon>Bacillota</taxon>
        <taxon>Clostridia</taxon>
        <taxon>Eubacteriales</taxon>
        <taxon>Clostridiaceae</taxon>
        <taxon>Clostridium</taxon>
    </lineage>
</organism>
<dbReference type="EMBL" id="LTAY01000015">
    <property type="protein sequence ID" value="OPX50439.1"/>
    <property type="molecule type" value="Genomic_DNA"/>
</dbReference>
<dbReference type="Pfam" id="PF00293">
    <property type="entry name" value="NUDIX"/>
    <property type="match status" value="1"/>
</dbReference>
<dbReference type="InterPro" id="IPR000086">
    <property type="entry name" value="NUDIX_hydrolase_dom"/>
</dbReference>
<dbReference type="AlphaFoldDB" id="A0A1V4SYV3"/>
<reference evidence="4 5" key="1">
    <citation type="submission" date="2016-02" db="EMBL/GenBank/DDBJ databases">
        <title>Genome sequence of Clostridium thermobutyricum DSM 4928.</title>
        <authorList>
            <person name="Poehlein A."/>
            <person name="Daniel R."/>
        </authorList>
    </citation>
    <scope>NUCLEOTIDE SEQUENCE [LARGE SCALE GENOMIC DNA]</scope>
    <source>
        <strain evidence="4 5">DSM 4928</strain>
    </source>
</reference>
<dbReference type="EC" id="3.6.1.-" evidence="4"/>
<evidence type="ECO:0000256" key="2">
    <source>
        <dbReference type="ARBA" id="ARBA00022801"/>
    </source>
</evidence>
<dbReference type="PANTHER" id="PTHR43046">
    <property type="entry name" value="GDP-MANNOSE MANNOSYL HYDROLASE"/>
    <property type="match status" value="1"/>
</dbReference>
<dbReference type="Gene3D" id="3.90.79.10">
    <property type="entry name" value="Nucleoside Triphosphate Pyrophosphohydrolase"/>
    <property type="match status" value="1"/>
</dbReference>
<dbReference type="RefSeq" id="WP_080021682.1">
    <property type="nucleotide sequence ID" value="NZ_LTAY01000015.1"/>
</dbReference>
<dbReference type="PANTHER" id="PTHR43046:SF16">
    <property type="entry name" value="ADP-RIBOSE PYROPHOSPHATASE YJHB-RELATED"/>
    <property type="match status" value="1"/>
</dbReference>
<accession>A0A1V4SYV3</accession>
<comment type="caution">
    <text evidence="4">The sequence shown here is derived from an EMBL/GenBank/DDBJ whole genome shotgun (WGS) entry which is preliminary data.</text>
</comment>
<proteinExistence type="predicted"/>
<evidence type="ECO:0000313" key="5">
    <source>
        <dbReference type="Proteomes" id="UP000191448"/>
    </source>
</evidence>
<evidence type="ECO:0000259" key="3">
    <source>
        <dbReference type="PROSITE" id="PS51462"/>
    </source>
</evidence>
<dbReference type="Pfam" id="PF12535">
    <property type="entry name" value="Nudix_N"/>
    <property type="match status" value="1"/>
</dbReference>
<dbReference type="OrthoDB" id="9804442at2"/>
<gene>
    <name evidence="4" type="primary">nudJ</name>
    <name evidence="4" type="ORF">CLTHE_02960</name>
</gene>
<dbReference type="InterPro" id="IPR015797">
    <property type="entry name" value="NUDIX_hydrolase-like_dom_sf"/>
</dbReference>
<comment type="cofactor">
    <cofactor evidence="1">
        <name>Mg(2+)</name>
        <dbReference type="ChEBI" id="CHEBI:18420"/>
    </cofactor>
</comment>
<dbReference type="Proteomes" id="UP000191448">
    <property type="component" value="Unassembled WGS sequence"/>
</dbReference>